<dbReference type="Proteomes" id="UP000640786">
    <property type="component" value="Unassembled WGS sequence"/>
</dbReference>
<dbReference type="InterPro" id="IPR003770">
    <property type="entry name" value="MLTG-like"/>
</dbReference>
<sequence>MENKSKKEIMFNRMKNKKKEVKLVRRIVLVIALFIILVGAIGGYIGYNYVKGALSPMDPDSTEKVTVEIPIGSGIDSISSTLEKNGIIKDARIFKYYVKFNNQSDFQAGTYDLSKDMTLDEIIESLKTGKIYREPLFSLTIPEGLTLEQIGEVIEKKTGNSSKEFFELVTSDEFVERMMAKYPALLTEEIKGENVRYALEGYLYPSTYPFFEEKPTNEEIAEMLLAQTDRTMAPYYELLQAEEKSVHWLLTFASLLEEEATAQTDRQKISSVFYNRLEIDMPLQTDPTVLYALGSHKERVLYEDLEYENPYNTYTNKGLPPGPIANAGKSSIEAALDPEDTEYFYFLADKEGKNYFSVTYEEHLQKIDEHLK</sequence>
<organism evidence="8 9">
    <name type="scientific">Psychrobacillus faecigallinarum</name>
    <dbReference type="NCBI Taxonomy" id="2762235"/>
    <lineage>
        <taxon>Bacteria</taxon>
        <taxon>Bacillati</taxon>
        <taxon>Bacillota</taxon>
        <taxon>Bacilli</taxon>
        <taxon>Bacillales</taxon>
        <taxon>Bacillaceae</taxon>
        <taxon>Psychrobacillus</taxon>
    </lineage>
</organism>
<evidence type="ECO:0000256" key="6">
    <source>
        <dbReference type="ARBA" id="ARBA00023316"/>
    </source>
</evidence>
<evidence type="ECO:0000256" key="4">
    <source>
        <dbReference type="ARBA" id="ARBA00023136"/>
    </source>
</evidence>
<name>A0ABR8R7Q6_9BACI</name>
<evidence type="ECO:0000313" key="9">
    <source>
        <dbReference type="Proteomes" id="UP000640786"/>
    </source>
</evidence>
<evidence type="ECO:0000256" key="5">
    <source>
        <dbReference type="ARBA" id="ARBA00023239"/>
    </source>
</evidence>
<evidence type="ECO:0000256" key="7">
    <source>
        <dbReference type="HAMAP-Rule" id="MF_02065"/>
    </source>
</evidence>
<proteinExistence type="inferred from homology"/>
<accession>A0ABR8R7Q6</accession>
<feature type="transmembrane region" description="Helical" evidence="7">
    <location>
        <begin position="23"/>
        <end position="47"/>
    </location>
</feature>
<comment type="caution">
    <text evidence="8">The sequence shown here is derived from an EMBL/GenBank/DDBJ whole genome shotgun (WGS) entry which is preliminary data.</text>
</comment>
<dbReference type="Gene3D" id="3.30.1490.480">
    <property type="entry name" value="Endolytic murein transglycosylase"/>
    <property type="match status" value="1"/>
</dbReference>
<evidence type="ECO:0000313" key="8">
    <source>
        <dbReference type="EMBL" id="MBD7943791.1"/>
    </source>
</evidence>
<dbReference type="PANTHER" id="PTHR30518:SF2">
    <property type="entry name" value="ENDOLYTIC MUREIN TRANSGLYCOSYLASE"/>
    <property type="match status" value="1"/>
</dbReference>
<dbReference type="Pfam" id="PF02618">
    <property type="entry name" value="YceG"/>
    <property type="match status" value="1"/>
</dbReference>
<comment type="subcellular location">
    <subcellularLocation>
        <location evidence="7">Cell membrane</location>
        <topology evidence="7">Single-pass membrane protein</topology>
    </subcellularLocation>
</comment>
<comment type="similarity">
    <text evidence="7">Belongs to the transglycosylase MltG family.</text>
</comment>
<keyword evidence="9" id="KW-1185">Reference proteome</keyword>
<evidence type="ECO:0000256" key="2">
    <source>
        <dbReference type="ARBA" id="ARBA00022692"/>
    </source>
</evidence>
<keyword evidence="5 7" id="KW-0456">Lyase</keyword>
<protein>
    <recommendedName>
        <fullName evidence="7">Endolytic murein transglycosylase</fullName>
        <ecNumber evidence="7">4.2.2.29</ecNumber>
    </recommendedName>
    <alternativeName>
        <fullName evidence="7">Peptidoglycan lytic transglycosylase</fullName>
    </alternativeName>
    <alternativeName>
        <fullName evidence="7">Peptidoglycan polymerization terminase</fullName>
    </alternativeName>
</protein>
<gene>
    <name evidence="7 8" type="primary">mltG</name>
    <name evidence="8" type="ORF">H9650_06630</name>
</gene>
<feature type="site" description="Important for catalytic activity" evidence="7">
    <location>
        <position position="259"/>
    </location>
</feature>
<comment type="catalytic activity">
    <reaction evidence="7">
        <text>a peptidoglycan chain = a peptidoglycan chain with N-acetyl-1,6-anhydromuramyl-[peptide] at the reducing end + a peptidoglycan chain with N-acetylglucosamine at the non-reducing end.</text>
        <dbReference type="EC" id="4.2.2.29"/>
    </reaction>
</comment>
<dbReference type="RefSeq" id="WP_151109368.1">
    <property type="nucleotide sequence ID" value="NZ_JACSQO010000002.1"/>
</dbReference>
<evidence type="ECO:0000256" key="3">
    <source>
        <dbReference type="ARBA" id="ARBA00022989"/>
    </source>
</evidence>
<keyword evidence="1 7" id="KW-1003">Cell membrane</keyword>
<evidence type="ECO:0000256" key="1">
    <source>
        <dbReference type="ARBA" id="ARBA00022475"/>
    </source>
</evidence>
<dbReference type="CDD" id="cd08010">
    <property type="entry name" value="MltG_like"/>
    <property type="match status" value="1"/>
</dbReference>
<keyword evidence="2 7" id="KW-0812">Transmembrane</keyword>
<dbReference type="HAMAP" id="MF_02065">
    <property type="entry name" value="MltG"/>
    <property type="match status" value="1"/>
</dbReference>
<dbReference type="NCBIfam" id="TIGR00247">
    <property type="entry name" value="endolytic transglycosylase MltG"/>
    <property type="match status" value="1"/>
</dbReference>
<keyword evidence="4 7" id="KW-0472">Membrane</keyword>
<keyword evidence="6 7" id="KW-0961">Cell wall biogenesis/degradation</keyword>
<dbReference type="EMBL" id="JACSQO010000002">
    <property type="protein sequence ID" value="MBD7943791.1"/>
    <property type="molecule type" value="Genomic_DNA"/>
</dbReference>
<reference evidence="8 9" key="1">
    <citation type="submission" date="2020-08" db="EMBL/GenBank/DDBJ databases">
        <title>A Genomic Blueprint of the Chicken Gut Microbiome.</title>
        <authorList>
            <person name="Gilroy R."/>
            <person name="Ravi A."/>
            <person name="Getino M."/>
            <person name="Pursley I."/>
            <person name="Horton D.L."/>
            <person name="Alikhan N.-F."/>
            <person name="Baker D."/>
            <person name="Gharbi K."/>
            <person name="Hall N."/>
            <person name="Watson M."/>
            <person name="Adriaenssens E.M."/>
            <person name="Foster-Nyarko E."/>
            <person name="Jarju S."/>
            <person name="Secka A."/>
            <person name="Antonio M."/>
            <person name="Oren A."/>
            <person name="Chaudhuri R."/>
            <person name="La Ragione R.M."/>
            <person name="Hildebrand F."/>
            <person name="Pallen M.J."/>
        </authorList>
    </citation>
    <scope>NUCLEOTIDE SEQUENCE [LARGE SCALE GENOMIC DNA]</scope>
    <source>
        <strain evidence="8 9">Sa2BUA9</strain>
    </source>
</reference>
<dbReference type="PANTHER" id="PTHR30518">
    <property type="entry name" value="ENDOLYTIC MUREIN TRANSGLYCOSYLASE"/>
    <property type="match status" value="1"/>
</dbReference>
<dbReference type="EC" id="4.2.2.29" evidence="7"/>
<comment type="function">
    <text evidence="7">Functions as a peptidoglycan terminase that cleaves nascent peptidoglycan strands endolytically to terminate their elongation.</text>
</comment>
<keyword evidence="3 7" id="KW-1133">Transmembrane helix</keyword>